<keyword evidence="1" id="KW-1133">Transmembrane helix</keyword>
<gene>
    <name evidence="2" type="ORF">BN1205_008640</name>
</gene>
<evidence type="ECO:0000313" key="2">
    <source>
        <dbReference type="EMBL" id="CEL72647.1"/>
    </source>
</evidence>
<proteinExistence type="predicted"/>
<dbReference type="AlphaFoldDB" id="A0A0F7UU65"/>
<organism evidence="2">
    <name type="scientific">Toxoplasma gondii (strain ATCC 50861 / VEG)</name>
    <dbReference type="NCBI Taxonomy" id="432359"/>
    <lineage>
        <taxon>Eukaryota</taxon>
        <taxon>Sar</taxon>
        <taxon>Alveolata</taxon>
        <taxon>Apicomplexa</taxon>
        <taxon>Conoidasida</taxon>
        <taxon>Coccidia</taxon>
        <taxon>Eucoccidiorida</taxon>
        <taxon>Eimeriorina</taxon>
        <taxon>Sarcocystidae</taxon>
        <taxon>Toxoplasma</taxon>
    </lineage>
</organism>
<sequence length="105" mass="11772">MSCTRKSASPVLMAPVFALRVSICFVLRLSRSGLAKGHKRVKVVLEQSSTKSRQQLVHRSARRIRSKAISPVYRRVLNELMCIPCGGSLRQLASLMYSDLDKNVK</sequence>
<accession>A0A0F7UU65</accession>
<protein>
    <submittedName>
        <fullName evidence="2">Uncharacterized protein</fullName>
    </submittedName>
</protein>
<keyword evidence="1" id="KW-0472">Membrane</keyword>
<evidence type="ECO:0000256" key="1">
    <source>
        <dbReference type="SAM" id="Phobius"/>
    </source>
</evidence>
<name>A0A0F7UU65_TOXGV</name>
<feature type="transmembrane region" description="Helical" evidence="1">
    <location>
        <begin position="12"/>
        <end position="30"/>
    </location>
</feature>
<dbReference type="EMBL" id="LN714493">
    <property type="protein sequence ID" value="CEL72647.1"/>
    <property type="molecule type" value="Genomic_DNA"/>
</dbReference>
<reference evidence="2" key="1">
    <citation type="journal article" date="2015" name="PLoS ONE">
        <title>Comprehensive Evaluation of Toxoplasma gondii VEG and Neospora caninum LIV Genomes with Tachyzoite Stage Transcriptome and Proteome Defines Novel Transcript Features.</title>
        <authorList>
            <person name="Ramaprasad A."/>
            <person name="Mourier T."/>
            <person name="Naeem R."/>
            <person name="Malas T.B."/>
            <person name="Moussa E."/>
            <person name="Panigrahi A."/>
            <person name="Vermont S.J."/>
            <person name="Otto T.D."/>
            <person name="Wastling J."/>
            <person name="Pain A."/>
        </authorList>
    </citation>
    <scope>NUCLEOTIDE SEQUENCE</scope>
    <source>
        <strain evidence="2">VEG</strain>
    </source>
</reference>
<keyword evidence="1" id="KW-0812">Transmembrane</keyword>